<keyword evidence="3" id="KW-1003">Cell membrane</keyword>
<keyword evidence="4 9" id="KW-0812">Transmembrane</keyword>
<feature type="transmembrane region" description="Helical" evidence="9">
    <location>
        <begin position="20"/>
        <end position="41"/>
    </location>
</feature>
<dbReference type="InterPro" id="IPR001851">
    <property type="entry name" value="ABC_transp_permease"/>
</dbReference>
<evidence type="ECO:0000313" key="11">
    <source>
        <dbReference type="Proteomes" id="UP000289411"/>
    </source>
</evidence>
<feature type="transmembrane region" description="Helical" evidence="9">
    <location>
        <begin position="93"/>
        <end position="116"/>
    </location>
</feature>
<dbReference type="PANTHER" id="PTHR11795">
    <property type="entry name" value="BRANCHED-CHAIN AMINO ACID TRANSPORT SYSTEM PERMEASE PROTEIN LIVH"/>
    <property type="match status" value="1"/>
</dbReference>
<evidence type="ECO:0000256" key="6">
    <source>
        <dbReference type="ARBA" id="ARBA00022989"/>
    </source>
</evidence>
<dbReference type="GO" id="GO:0006865">
    <property type="term" value="P:amino acid transport"/>
    <property type="evidence" value="ECO:0007669"/>
    <property type="project" value="UniProtKB-KW"/>
</dbReference>
<keyword evidence="2" id="KW-0813">Transport</keyword>
<dbReference type="AlphaFoldDB" id="A0A4Q2RF32"/>
<feature type="transmembrane region" description="Helical" evidence="9">
    <location>
        <begin position="61"/>
        <end position="81"/>
    </location>
</feature>
<evidence type="ECO:0000256" key="2">
    <source>
        <dbReference type="ARBA" id="ARBA00022448"/>
    </source>
</evidence>
<comment type="caution">
    <text evidence="10">The sequence shown here is derived from an EMBL/GenBank/DDBJ whole genome shotgun (WGS) entry which is preliminary data.</text>
</comment>
<keyword evidence="11" id="KW-1185">Reference proteome</keyword>
<evidence type="ECO:0000256" key="7">
    <source>
        <dbReference type="ARBA" id="ARBA00023136"/>
    </source>
</evidence>
<sequence>MPGFDAVIGFLYQFGDAAAFLVLCASGLAIIFGMMGVINLAHGEFIMGGAYTTVTVAKLGVPLPLAVLCGALAAGAAGMVLERLVIRHLYGRPLDTIVATWGVSLIASQGTLILLGPSLSDISTPLGSVEIGALSYSVYRFVLMGVAAAILLGLYVLFNFTRFGVLARATIQVPHMAETLGVDTRLIYSLTFGIGAALAGATGGLYAPTMTLVPTMGVQFITEAFVTVVVGGGDVFLGTAPAGIVLGFIKSGMTTWEGQLAGQIGLLVAVILVIRVLPRGISGLMLRERA</sequence>
<dbReference type="InterPro" id="IPR052157">
    <property type="entry name" value="BCAA_transport_permease"/>
</dbReference>
<dbReference type="EMBL" id="QYBC01000003">
    <property type="protein sequence ID" value="RYB06636.1"/>
    <property type="molecule type" value="Genomic_DNA"/>
</dbReference>
<dbReference type="Pfam" id="PF02653">
    <property type="entry name" value="BPD_transp_2"/>
    <property type="match status" value="1"/>
</dbReference>
<evidence type="ECO:0000256" key="3">
    <source>
        <dbReference type="ARBA" id="ARBA00022475"/>
    </source>
</evidence>
<keyword evidence="5" id="KW-0029">Amino-acid transport</keyword>
<evidence type="ECO:0000256" key="9">
    <source>
        <dbReference type="SAM" id="Phobius"/>
    </source>
</evidence>
<evidence type="ECO:0000256" key="1">
    <source>
        <dbReference type="ARBA" id="ARBA00004651"/>
    </source>
</evidence>
<name>A0A4Q2RF32_9HYPH</name>
<dbReference type="GO" id="GO:0022857">
    <property type="term" value="F:transmembrane transporter activity"/>
    <property type="evidence" value="ECO:0007669"/>
    <property type="project" value="InterPro"/>
</dbReference>
<comment type="similarity">
    <text evidence="8">Belongs to the binding-protein-dependent transport system permease family. LivHM subfamily.</text>
</comment>
<feature type="transmembrane region" description="Helical" evidence="9">
    <location>
        <begin position="186"/>
        <end position="207"/>
    </location>
</feature>
<evidence type="ECO:0000256" key="8">
    <source>
        <dbReference type="ARBA" id="ARBA00037998"/>
    </source>
</evidence>
<accession>A0A4Q2RF32</accession>
<evidence type="ECO:0000256" key="5">
    <source>
        <dbReference type="ARBA" id="ARBA00022970"/>
    </source>
</evidence>
<reference evidence="10 11" key="1">
    <citation type="submission" date="2018-09" db="EMBL/GenBank/DDBJ databases">
        <authorList>
            <person name="Grouzdev D.S."/>
            <person name="Krutkina M.S."/>
        </authorList>
    </citation>
    <scope>NUCLEOTIDE SEQUENCE [LARGE SCALE GENOMIC DNA]</scope>
    <source>
        <strain evidence="10 11">RmlP001</strain>
    </source>
</reference>
<comment type="subcellular location">
    <subcellularLocation>
        <location evidence="1">Cell membrane</location>
        <topology evidence="1">Multi-pass membrane protein</topology>
    </subcellularLocation>
</comment>
<dbReference type="CDD" id="cd06582">
    <property type="entry name" value="TM_PBP1_LivH_like"/>
    <property type="match status" value="1"/>
</dbReference>
<protein>
    <submittedName>
        <fullName evidence="10">Branched-chain amino acid ABC transporter permease</fullName>
    </submittedName>
</protein>
<keyword evidence="7 9" id="KW-0472">Membrane</keyword>
<dbReference type="GO" id="GO:0005886">
    <property type="term" value="C:plasma membrane"/>
    <property type="evidence" value="ECO:0007669"/>
    <property type="project" value="UniProtKB-SubCell"/>
</dbReference>
<reference evidence="10 11" key="2">
    <citation type="submission" date="2019-02" db="EMBL/GenBank/DDBJ databases">
        <title>'Lichenibacterium ramalinii' gen. nov. sp. nov., 'Lichenibacterium minor' gen. nov. sp. nov.</title>
        <authorList>
            <person name="Pankratov T."/>
        </authorList>
    </citation>
    <scope>NUCLEOTIDE SEQUENCE [LARGE SCALE GENOMIC DNA]</scope>
    <source>
        <strain evidence="10 11">RmlP001</strain>
    </source>
</reference>
<proteinExistence type="inferred from homology"/>
<organism evidence="10 11">
    <name type="scientific">Lichenibacterium ramalinae</name>
    <dbReference type="NCBI Taxonomy" id="2316527"/>
    <lineage>
        <taxon>Bacteria</taxon>
        <taxon>Pseudomonadati</taxon>
        <taxon>Pseudomonadota</taxon>
        <taxon>Alphaproteobacteria</taxon>
        <taxon>Hyphomicrobiales</taxon>
        <taxon>Lichenihabitantaceae</taxon>
        <taxon>Lichenibacterium</taxon>
    </lineage>
</organism>
<feature type="transmembrane region" description="Helical" evidence="9">
    <location>
        <begin position="260"/>
        <end position="277"/>
    </location>
</feature>
<gene>
    <name evidence="10" type="ORF">D3272_04695</name>
</gene>
<dbReference type="OrthoDB" id="9807115at2"/>
<feature type="transmembrane region" description="Helical" evidence="9">
    <location>
        <begin position="136"/>
        <end position="158"/>
    </location>
</feature>
<keyword evidence="6 9" id="KW-1133">Transmembrane helix</keyword>
<dbReference type="RefSeq" id="WP_129217993.1">
    <property type="nucleotide sequence ID" value="NZ_QYBC01000003.1"/>
</dbReference>
<evidence type="ECO:0000313" key="10">
    <source>
        <dbReference type="EMBL" id="RYB06636.1"/>
    </source>
</evidence>
<evidence type="ECO:0000256" key="4">
    <source>
        <dbReference type="ARBA" id="ARBA00022692"/>
    </source>
</evidence>
<dbReference type="Proteomes" id="UP000289411">
    <property type="component" value="Unassembled WGS sequence"/>
</dbReference>
<dbReference type="PANTHER" id="PTHR11795:SF447">
    <property type="entry name" value="ABC TRANSPORTER PERMEASE PROTEIN"/>
    <property type="match status" value="1"/>
</dbReference>